<evidence type="ECO:0000256" key="5">
    <source>
        <dbReference type="ARBA" id="ARBA00022840"/>
    </source>
</evidence>
<dbReference type="Gene3D" id="1.10.510.10">
    <property type="entry name" value="Transferase(Phosphotransferase) domain 1"/>
    <property type="match status" value="1"/>
</dbReference>
<dbReference type="InterPro" id="IPR008271">
    <property type="entry name" value="Ser/Thr_kinase_AS"/>
</dbReference>
<evidence type="ECO:0000256" key="3">
    <source>
        <dbReference type="ARBA" id="ARBA00022741"/>
    </source>
</evidence>
<dbReference type="EMBL" id="JAPNKA010000001">
    <property type="protein sequence ID" value="MCY1083562.1"/>
    <property type="molecule type" value="Genomic_DNA"/>
</dbReference>
<dbReference type="PANTHER" id="PTHR43671:SF13">
    <property type="entry name" value="SERINE_THREONINE-PROTEIN KINASE NEK2"/>
    <property type="match status" value="1"/>
</dbReference>
<gene>
    <name evidence="8" type="ORF">OV287_54900</name>
</gene>
<dbReference type="SMART" id="SM00220">
    <property type="entry name" value="S_TKc"/>
    <property type="match status" value="1"/>
</dbReference>
<dbReference type="InterPro" id="IPR050660">
    <property type="entry name" value="NEK_Ser/Thr_kinase"/>
</dbReference>
<reference evidence="8 9" key="1">
    <citation type="submission" date="2022-11" db="EMBL/GenBank/DDBJ databases">
        <title>Minimal conservation of predation-associated metabolite biosynthetic gene clusters underscores biosynthetic potential of Myxococcota including descriptions for ten novel species: Archangium lansinium sp. nov., Myxococcus landrumus sp. nov., Nannocystis bai.</title>
        <authorList>
            <person name="Ahearne A."/>
            <person name="Stevens C."/>
            <person name="Phillips K."/>
        </authorList>
    </citation>
    <scope>NUCLEOTIDE SEQUENCE [LARGE SCALE GENOMIC DNA]</scope>
    <source>
        <strain evidence="8 9">MIWBW</strain>
    </source>
</reference>
<dbReference type="PROSITE" id="PS50011">
    <property type="entry name" value="PROTEIN_KINASE_DOM"/>
    <property type="match status" value="1"/>
</dbReference>
<comment type="caution">
    <text evidence="8">The sequence shown here is derived from an EMBL/GenBank/DDBJ whole genome shotgun (WGS) entry which is preliminary data.</text>
</comment>
<dbReference type="PROSITE" id="PS00108">
    <property type="entry name" value="PROTEIN_KINASE_ST"/>
    <property type="match status" value="1"/>
</dbReference>
<feature type="domain" description="Protein kinase" evidence="7">
    <location>
        <begin position="19"/>
        <end position="277"/>
    </location>
</feature>
<dbReference type="PANTHER" id="PTHR43671">
    <property type="entry name" value="SERINE/THREONINE-PROTEIN KINASE NEK"/>
    <property type="match status" value="1"/>
</dbReference>
<sequence>MTDALHPDHFKPGDRVGPWRITQVLGRGGSSRVFKVERDGSSYTMKMGLRPLSDSREELTEEQYVEEKSAWRQMAREAAALLTYSSHPNLLRVYAVDFWPNPSMGYPFLVMDYVEGDDWHEWRWRKSPHAARLVETFGDVVRTVSELHARGVHHRDLKAENLLIRRKDGRLFLIDFGTVRLPGTLTQTMGLPEGTLHLVPPEFLAYLRTEPVTRGEPFQGGVAADLYALGVLLYQGGAHRPPPLRPQATGQGTADRHRRRTSNGAPPPQSPGAALPE</sequence>
<keyword evidence="2" id="KW-0808">Transferase</keyword>
<proteinExistence type="predicted"/>
<keyword evidence="5" id="KW-0067">ATP-binding</keyword>
<keyword evidence="3" id="KW-0547">Nucleotide-binding</keyword>
<keyword evidence="9" id="KW-1185">Reference proteome</keyword>
<dbReference type="GO" id="GO:0016301">
    <property type="term" value="F:kinase activity"/>
    <property type="evidence" value="ECO:0007669"/>
    <property type="project" value="UniProtKB-KW"/>
</dbReference>
<evidence type="ECO:0000313" key="8">
    <source>
        <dbReference type="EMBL" id="MCY1083562.1"/>
    </source>
</evidence>
<name>A0ABT4APD3_9BACT</name>
<evidence type="ECO:0000256" key="1">
    <source>
        <dbReference type="ARBA" id="ARBA00012513"/>
    </source>
</evidence>
<organism evidence="8 9">
    <name type="scientific">Archangium lansingense</name>
    <dbReference type="NCBI Taxonomy" id="2995310"/>
    <lineage>
        <taxon>Bacteria</taxon>
        <taxon>Pseudomonadati</taxon>
        <taxon>Myxococcota</taxon>
        <taxon>Myxococcia</taxon>
        <taxon>Myxococcales</taxon>
        <taxon>Cystobacterineae</taxon>
        <taxon>Archangiaceae</taxon>
        <taxon>Archangium</taxon>
    </lineage>
</organism>
<feature type="region of interest" description="Disordered" evidence="6">
    <location>
        <begin position="238"/>
        <end position="277"/>
    </location>
</feature>
<protein>
    <recommendedName>
        <fullName evidence="1">non-specific serine/threonine protein kinase</fullName>
        <ecNumber evidence="1">2.7.11.1</ecNumber>
    </recommendedName>
</protein>
<evidence type="ECO:0000256" key="2">
    <source>
        <dbReference type="ARBA" id="ARBA00022679"/>
    </source>
</evidence>
<accession>A0ABT4APD3</accession>
<dbReference type="InterPro" id="IPR011009">
    <property type="entry name" value="Kinase-like_dom_sf"/>
</dbReference>
<dbReference type="RefSeq" id="WP_267542086.1">
    <property type="nucleotide sequence ID" value="NZ_JAPNKA010000001.1"/>
</dbReference>
<evidence type="ECO:0000256" key="6">
    <source>
        <dbReference type="SAM" id="MobiDB-lite"/>
    </source>
</evidence>
<dbReference type="SUPFAM" id="SSF56112">
    <property type="entry name" value="Protein kinase-like (PK-like)"/>
    <property type="match status" value="1"/>
</dbReference>
<keyword evidence="4 8" id="KW-0418">Kinase</keyword>
<evidence type="ECO:0000313" key="9">
    <source>
        <dbReference type="Proteomes" id="UP001207654"/>
    </source>
</evidence>
<dbReference type="Proteomes" id="UP001207654">
    <property type="component" value="Unassembled WGS sequence"/>
</dbReference>
<evidence type="ECO:0000256" key="4">
    <source>
        <dbReference type="ARBA" id="ARBA00022777"/>
    </source>
</evidence>
<dbReference type="Pfam" id="PF00069">
    <property type="entry name" value="Pkinase"/>
    <property type="match status" value="1"/>
</dbReference>
<dbReference type="EC" id="2.7.11.1" evidence="1"/>
<dbReference type="InterPro" id="IPR000719">
    <property type="entry name" value="Prot_kinase_dom"/>
</dbReference>
<evidence type="ECO:0000259" key="7">
    <source>
        <dbReference type="PROSITE" id="PS50011"/>
    </source>
</evidence>